<dbReference type="Proteomes" id="UP000053593">
    <property type="component" value="Unassembled WGS sequence"/>
</dbReference>
<name>A0A0D0C1Y9_9AGAR</name>
<evidence type="ECO:0000313" key="2">
    <source>
        <dbReference type="EMBL" id="KIK51837.1"/>
    </source>
</evidence>
<dbReference type="HOGENOM" id="CLU_1578694_0_0_1"/>
<dbReference type="AlphaFoldDB" id="A0A0D0C1Y9"/>
<feature type="compositionally biased region" description="Polar residues" evidence="1">
    <location>
        <begin position="128"/>
        <end position="140"/>
    </location>
</feature>
<evidence type="ECO:0000256" key="1">
    <source>
        <dbReference type="SAM" id="MobiDB-lite"/>
    </source>
</evidence>
<organism evidence="2 3">
    <name type="scientific">Collybiopsis luxurians FD-317 M1</name>
    <dbReference type="NCBI Taxonomy" id="944289"/>
    <lineage>
        <taxon>Eukaryota</taxon>
        <taxon>Fungi</taxon>
        <taxon>Dikarya</taxon>
        <taxon>Basidiomycota</taxon>
        <taxon>Agaricomycotina</taxon>
        <taxon>Agaricomycetes</taxon>
        <taxon>Agaricomycetidae</taxon>
        <taxon>Agaricales</taxon>
        <taxon>Marasmiineae</taxon>
        <taxon>Omphalotaceae</taxon>
        <taxon>Collybiopsis</taxon>
        <taxon>Collybiopsis luxurians</taxon>
    </lineage>
</organism>
<feature type="region of interest" description="Disordered" evidence="1">
    <location>
        <begin position="105"/>
        <end position="169"/>
    </location>
</feature>
<evidence type="ECO:0000313" key="3">
    <source>
        <dbReference type="Proteomes" id="UP000053593"/>
    </source>
</evidence>
<feature type="compositionally biased region" description="Low complexity" evidence="1">
    <location>
        <begin position="105"/>
        <end position="120"/>
    </location>
</feature>
<keyword evidence="3" id="KW-1185">Reference proteome</keyword>
<protein>
    <submittedName>
        <fullName evidence="2">Uncharacterized protein</fullName>
    </submittedName>
</protein>
<accession>A0A0D0C1Y9</accession>
<feature type="compositionally biased region" description="Polar residues" evidence="1">
    <location>
        <begin position="160"/>
        <end position="169"/>
    </location>
</feature>
<gene>
    <name evidence="2" type="ORF">GYMLUDRAFT_251687</name>
</gene>
<dbReference type="EMBL" id="KN834853">
    <property type="protein sequence ID" value="KIK51837.1"/>
    <property type="molecule type" value="Genomic_DNA"/>
</dbReference>
<reference evidence="2 3" key="1">
    <citation type="submission" date="2014-04" db="EMBL/GenBank/DDBJ databases">
        <title>Evolutionary Origins and Diversification of the Mycorrhizal Mutualists.</title>
        <authorList>
            <consortium name="DOE Joint Genome Institute"/>
            <consortium name="Mycorrhizal Genomics Consortium"/>
            <person name="Kohler A."/>
            <person name="Kuo A."/>
            <person name="Nagy L.G."/>
            <person name="Floudas D."/>
            <person name="Copeland A."/>
            <person name="Barry K.W."/>
            <person name="Cichocki N."/>
            <person name="Veneault-Fourrey C."/>
            <person name="LaButti K."/>
            <person name="Lindquist E.A."/>
            <person name="Lipzen A."/>
            <person name="Lundell T."/>
            <person name="Morin E."/>
            <person name="Murat C."/>
            <person name="Riley R."/>
            <person name="Ohm R."/>
            <person name="Sun H."/>
            <person name="Tunlid A."/>
            <person name="Henrissat B."/>
            <person name="Grigoriev I.V."/>
            <person name="Hibbett D.S."/>
            <person name="Martin F."/>
        </authorList>
    </citation>
    <scope>NUCLEOTIDE SEQUENCE [LARGE SCALE GENOMIC DNA]</scope>
    <source>
        <strain evidence="2 3">FD-317 M1</strain>
    </source>
</reference>
<proteinExistence type="predicted"/>
<sequence>MVHDVAHAHRELALPMSQCGYDKMVLRVQEWNQALSSVANLLSLLSSPSVANATAKPHTRAVPVPATTAPGIVSTGSGSAGSAPMIWLFLLNPAVPLASFTSFVSTSSSSTSGPVLSGSSDRSRSKQNDQTSIYPSSCCNSLKKDKKPTKSEGKGKRSTHYSLTTLSAL</sequence>